<dbReference type="KEGG" id="hhb:Hhub_1224"/>
<protein>
    <submittedName>
        <fullName evidence="1">Uncharacterized protein</fullName>
    </submittedName>
</protein>
<sequence length="60" mass="6904">MSWWLVAADTDRKHLPTDAHSCGYPYPNGGCENPDSPFRRNQVEAVVWSDWNRSSHEDNT</sequence>
<reference evidence="2" key="1">
    <citation type="journal article" date="2016" name="Environ. Microbiol.">
        <title>The complete genome of a viable archaeum isolated from 123-million-year-old rock salt.</title>
        <authorList>
            <person name="Jaakkola S.T."/>
            <person name="Pfeiffer F."/>
            <person name="Ravantti J.J."/>
            <person name="Guo Q."/>
            <person name="Liu Y."/>
            <person name="Chen X."/>
            <person name="Ma H."/>
            <person name="Yang C."/>
            <person name="Oksanen H.M."/>
            <person name="Bamford D.H."/>
        </authorList>
    </citation>
    <scope>NUCLEOTIDE SEQUENCE</scope>
    <source>
        <strain evidence="2">JI20-1</strain>
    </source>
</reference>
<organism evidence="1 2">
    <name type="scientific">Halobacterium hubeiense</name>
    <dbReference type="NCBI Taxonomy" id="1407499"/>
    <lineage>
        <taxon>Archaea</taxon>
        <taxon>Methanobacteriati</taxon>
        <taxon>Methanobacteriota</taxon>
        <taxon>Stenosarchaea group</taxon>
        <taxon>Halobacteria</taxon>
        <taxon>Halobacteriales</taxon>
        <taxon>Halobacteriaceae</taxon>
        <taxon>Halobacterium</taxon>
    </lineage>
</organism>
<evidence type="ECO:0000313" key="2">
    <source>
        <dbReference type="Proteomes" id="UP000066737"/>
    </source>
</evidence>
<evidence type="ECO:0000313" key="1">
    <source>
        <dbReference type="EMBL" id="CQH46436.1"/>
    </source>
</evidence>
<dbReference type="Proteomes" id="UP000066737">
    <property type="component" value="Chromosome I"/>
</dbReference>
<gene>
    <name evidence="1" type="ORF">HHUB_1224</name>
</gene>
<proteinExistence type="predicted"/>
<keyword evidence="2" id="KW-1185">Reference proteome</keyword>
<dbReference type="AlphaFoldDB" id="A0A0U5GZV4"/>
<dbReference type="EMBL" id="LN831302">
    <property type="protein sequence ID" value="CQH46436.1"/>
    <property type="molecule type" value="Genomic_DNA"/>
</dbReference>
<dbReference type="STRING" id="1407499.HHUB_1224"/>
<name>A0A0U5GZV4_9EURY</name>
<accession>A0A0U5GZV4</accession>